<evidence type="ECO:0000256" key="2">
    <source>
        <dbReference type="ARBA" id="ARBA00022692"/>
    </source>
</evidence>
<evidence type="ECO:0000256" key="3">
    <source>
        <dbReference type="ARBA" id="ARBA00022989"/>
    </source>
</evidence>
<organism evidence="7 8">
    <name type="scientific">Porphyromonas canoris</name>
    <dbReference type="NCBI Taxonomy" id="36875"/>
    <lineage>
        <taxon>Bacteria</taxon>
        <taxon>Pseudomonadati</taxon>
        <taxon>Bacteroidota</taxon>
        <taxon>Bacteroidia</taxon>
        <taxon>Bacteroidales</taxon>
        <taxon>Porphyromonadaceae</taxon>
        <taxon>Porphyromonas</taxon>
    </lineage>
</organism>
<dbReference type="SMART" id="SM00327">
    <property type="entry name" value="VWA"/>
    <property type="match status" value="1"/>
</dbReference>
<dbReference type="Proteomes" id="UP000030101">
    <property type="component" value="Unassembled WGS sequence"/>
</dbReference>
<evidence type="ECO:0000256" key="5">
    <source>
        <dbReference type="SAM" id="Phobius"/>
    </source>
</evidence>
<evidence type="ECO:0000256" key="4">
    <source>
        <dbReference type="ARBA" id="ARBA00023136"/>
    </source>
</evidence>
<dbReference type="InterPro" id="IPR002035">
    <property type="entry name" value="VWF_A"/>
</dbReference>
<reference evidence="7 8" key="1">
    <citation type="submission" date="2014-08" db="EMBL/GenBank/DDBJ databases">
        <title>Porphyromonas canoris strain:OH2762 Genome sequencing.</title>
        <authorList>
            <person name="Wallis C."/>
            <person name="Deusch O."/>
            <person name="O'Flynn C."/>
            <person name="Davis I."/>
            <person name="Jospin G."/>
            <person name="Darling A.E."/>
            <person name="Coil D.A."/>
            <person name="Alexiev A."/>
            <person name="Horsfall A."/>
            <person name="Kirkwood N."/>
            <person name="Harris S."/>
            <person name="Eisen J.A."/>
        </authorList>
    </citation>
    <scope>NUCLEOTIDE SEQUENCE [LARGE SCALE GENOMIC DNA]</scope>
    <source>
        <strain evidence="8">COT-108 OH2762</strain>
    </source>
</reference>
<dbReference type="PROSITE" id="PS50234">
    <property type="entry name" value="VWFA"/>
    <property type="match status" value="1"/>
</dbReference>
<name>A0ABR4XK44_9PORP</name>
<comment type="caution">
    <text evidence="7">The sequence shown here is derived from an EMBL/GenBank/DDBJ whole genome shotgun (WGS) entry which is preliminary data.</text>
</comment>
<evidence type="ECO:0000313" key="8">
    <source>
        <dbReference type="Proteomes" id="UP000030101"/>
    </source>
</evidence>
<dbReference type="Pfam" id="PF07584">
    <property type="entry name" value="BatA"/>
    <property type="match status" value="1"/>
</dbReference>
<keyword evidence="2 5" id="KW-0812">Transmembrane</keyword>
<keyword evidence="8" id="KW-1185">Reference proteome</keyword>
<sequence length="327" mass="36052">MTFAHPLYFILLLAVPALVALYIYRERVRPATFTLSSLRNLKKIKPGLRVSLRHLPMICLMLAYTSGVIALARPRLFNSSTTSSTEGIHIMMAMDISTSMLAEDLQPNRFEAAKEVAAHFINNRPNDNIGLVAFAAESYVQCPMTTDHATLLNLLNALEMGIIDDGTAIGDGLATAVGRLKDLDVESKVVIMLTDGANNRGALSPRTATEMAEALGVRVYTIGVGSKGTAPYPVQTMFGLQYQNIEVDIDEPALRHIAENTGGKYFRATDNEELKGIYDEIDKLEKVKIKVDTIKVQRELFMPFVLGALFFLVFALLGRITIFRVVP</sequence>
<feature type="domain" description="VWFA" evidence="6">
    <location>
        <begin position="89"/>
        <end position="281"/>
    </location>
</feature>
<evidence type="ECO:0000313" key="7">
    <source>
        <dbReference type="EMBL" id="KGN92050.1"/>
    </source>
</evidence>
<evidence type="ECO:0000256" key="1">
    <source>
        <dbReference type="ARBA" id="ARBA00022475"/>
    </source>
</evidence>
<protein>
    <submittedName>
        <fullName evidence="7">Aerotolerance regulator BatA</fullName>
    </submittedName>
</protein>
<dbReference type="Pfam" id="PF13519">
    <property type="entry name" value="VWA_2"/>
    <property type="match status" value="1"/>
</dbReference>
<dbReference type="PANTHER" id="PTHR22550:SF5">
    <property type="entry name" value="LEUCINE ZIPPER PROTEIN 4"/>
    <property type="match status" value="1"/>
</dbReference>
<dbReference type="InterPro" id="IPR050768">
    <property type="entry name" value="UPF0353/GerABKA_families"/>
</dbReference>
<keyword evidence="3 5" id="KW-1133">Transmembrane helix</keyword>
<dbReference type="Gene3D" id="3.40.50.410">
    <property type="entry name" value="von Willebrand factor, type A domain"/>
    <property type="match status" value="1"/>
</dbReference>
<proteinExistence type="predicted"/>
<dbReference type="InterPro" id="IPR024163">
    <property type="entry name" value="Aerotolerance_reg_N"/>
</dbReference>
<dbReference type="InterPro" id="IPR033881">
    <property type="entry name" value="vWA_BatA_type"/>
</dbReference>
<dbReference type="PANTHER" id="PTHR22550">
    <property type="entry name" value="SPORE GERMINATION PROTEIN"/>
    <property type="match status" value="1"/>
</dbReference>
<dbReference type="SUPFAM" id="SSF53300">
    <property type="entry name" value="vWA-like"/>
    <property type="match status" value="1"/>
</dbReference>
<accession>A0ABR4XK44</accession>
<dbReference type="RefSeq" id="WP_036791906.1">
    <property type="nucleotide sequence ID" value="NZ_JQZV01000013.1"/>
</dbReference>
<gene>
    <name evidence="7" type="ORF">HQ43_08380</name>
</gene>
<feature type="transmembrane region" description="Helical" evidence="5">
    <location>
        <begin position="300"/>
        <end position="322"/>
    </location>
</feature>
<keyword evidence="4 5" id="KW-0472">Membrane</keyword>
<keyword evidence="1" id="KW-1003">Cell membrane</keyword>
<dbReference type="InterPro" id="IPR036465">
    <property type="entry name" value="vWFA_dom_sf"/>
</dbReference>
<dbReference type="EMBL" id="JQZV01000013">
    <property type="protein sequence ID" value="KGN92050.1"/>
    <property type="molecule type" value="Genomic_DNA"/>
</dbReference>
<feature type="transmembrane region" description="Helical" evidence="5">
    <location>
        <begin position="6"/>
        <end position="24"/>
    </location>
</feature>
<feature type="transmembrane region" description="Helical" evidence="5">
    <location>
        <begin position="52"/>
        <end position="72"/>
    </location>
</feature>
<dbReference type="CDD" id="cd01467">
    <property type="entry name" value="vWA_BatA_type"/>
    <property type="match status" value="1"/>
</dbReference>
<evidence type="ECO:0000259" key="6">
    <source>
        <dbReference type="PROSITE" id="PS50234"/>
    </source>
</evidence>